<dbReference type="Pfam" id="PF00482">
    <property type="entry name" value="T2SSF"/>
    <property type="match status" value="1"/>
</dbReference>
<comment type="subcellular location">
    <subcellularLocation>
        <location evidence="1">Cell membrane</location>
        <topology evidence="1">Multi-pass membrane protein</topology>
    </subcellularLocation>
</comment>
<keyword evidence="4 6" id="KW-1133">Transmembrane helix</keyword>
<gene>
    <name evidence="8" type="ORF">DP939_02800</name>
</gene>
<dbReference type="PANTHER" id="PTHR35007:SF3">
    <property type="entry name" value="POSSIBLE CONSERVED ALANINE RICH MEMBRANE PROTEIN"/>
    <property type="match status" value="1"/>
</dbReference>
<evidence type="ECO:0000256" key="4">
    <source>
        <dbReference type="ARBA" id="ARBA00022989"/>
    </source>
</evidence>
<evidence type="ECO:0000256" key="3">
    <source>
        <dbReference type="ARBA" id="ARBA00022692"/>
    </source>
</evidence>
<feature type="transmembrane region" description="Helical" evidence="6">
    <location>
        <begin position="166"/>
        <end position="191"/>
    </location>
</feature>
<dbReference type="EMBL" id="QMEY01000001">
    <property type="protein sequence ID" value="RBQ22171.1"/>
    <property type="molecule type" value="Genomic_DNA"/>
</dbReference>
<evidence type="ECO:0000313" key="8">
    <source>
        <dbReference type="EMBL" id="RBQ22171.1"/>
    </source>
</evidence>
<accession>A0A366M7F6</accession>
<name>A0A366M7F6_9ACTN</name>
<dbReference type="AlphaFoldDB" id="A0A366M7F6"/>
<evidence type="ECO:0000259" key="7">
    <source>
        <dbReference type="Pfam" id="PF00482"/>
    </source>
</evidence>
<keyword evidence="3 6" id="KW-0812">Transmembrane</keyword>
<keyword evidence="2" id="KW-1003">Cell membrane</keyword>
<dbReference type="InterPro" id="IPR042094">
    <property type="entry name" value="T2SS_GspF_sf"/>
</dbReference>
<evidence type="ECO:0000256" key="2">
    <source>
        <dbReference type="ARBA" id="ARBA00022475"/>
    </source>
</evidence>
<dbReference type="InterPro" id="IPR018076">
    <property type="entry name" value="T2SS_GspF_dom"/>
</dbReference>
<dbReference type="GO" id="GO:0005886">
    <property type="term" value="C:plasma membrane"/>
    <property type="evidence" value="ECO:0007669"/>
    <property type="project" value="UniProtKB-SubCell"/>
</dbReference>
<dbReference type="PANTHER" id="PTHR35007">
    <property type="entry name" value="INTEGRAL MEMBRANE PROTEIN-RELATED"/>
    <property type="match status" value="1"/>
</dbReference>
<proteinExistence type="predicted"/>
<feature type="transmembrane region" description="Helical" evidence="6">
    <location>
        <begin position="6"/>
        <end position="34"/>
    </location>
</feature>
<comment type="caution">
    <text evidence="8">The sequence shown here is derived from an EMBL/GenBank/DDBJ whole genome shotgun (WGS) entry which is preliminary data.</text>
</comment>
<keyword evidence="9" id="KW-1185">Reference proteome</keyword>
<sequence>MASGVALLGILIFGTSVTGVLAGGVAFGGAILILRARRAPESRQETAQLGDDLPLAADLMAACLRAGQPMTSAVEAAAAAIGGPLGDRLSWVNGQLRLGAAPDYAWSWLLREDATAQLARTMIRAATTGSPVAEALTRLADDATAAARAAASAAARRVGVQAVAPLGLCFLPAFVCLGIVPVIAGLAAQVLTF</sequence>
<keyword evidence="5 6" id="KW-0472">Membrane</keyword>
<evidence type="ECO:0000256" key="6">
    <source>
        <dbReference type="SAM" id="Phobius"/>
    </source>
</evidence>
<dbReference type="Proteomes" id="UP000253303">
    <property type="component" value="Unassembled WGS sequence"/>
</dbReference>
<evidence type="ECO:0000256" key="5">
    <source>
        <dbReference type="ARBA" id="ARBA00023136"/>
    </source>
</evidence>
<reference evidence="8 9" key="1">
    <citation type="submission" date="2018-06" db="EMBL/GenBank/DDBJ databases">
        <title>Sphaerisporangium craniellae sp. nov., isolated from a marine sponge in the South China Sea.</title>
        <authorList>
            <person name="Li L."/>
        </authorList>
    </citation>
    <scope>NUCLEOTIDE SEQUENCE [LARGE SCALE GENOMIC DNA]</scope>
    <source>
        <strain evidence="8 9">LHW63015</strain>
    </source>
</reference>
<dbReference type="Gene3D" id="1.20.81.30">
    <property type="entry name" value="Type II secretion system (T2SS), domain F"/>
    <property type="match status" value="1"/>
</dbReference>
<evidence type="ECO:0000313" key="9">
    <source>
        <dbReference type="Proteomes" id="UP000253303"/>
    </source>
</evidence>
<dbReference type="OrthoDB" id="3267562at2"/>
<protein>
    <submittedName>
        <fullName evidence="8">Type II secretion system F family protein</fullName>
    </submittedName>
</protein>
<feature type="domain" description="Type II secretion system protein GspF" evidence="7">
    <location>
        <begin position="57"/>
        <end position="176"/>
    </location>
</feature>
<evidence type="ECO:0000256" key="1">
    <source>
        <dbReference type="ARBA" id="ARBA00004651"/>
    </source>
</evidence>
<organism evidence="8 9">
    <name type="scientific">Spongiactinospora rosea</name>
    <dbReference type="NCBI Taxonomy" id="2248750"/>
    <lineage>
        <taxon>Bacteria</taxon>
        <taxon>Bacillati</taxon>
        <taxon>Actinomycetota</taxon>
        <taxon>Actinomycetes</taxon>
        <taxon>Streptosporangiales</taxon>
        <taxon>Streptosporangiaceae</taxon>
        <taxon>Spongiactinospora</taxon>
    </lineage>
</organism>